<dbReference type="InterPro" id="IPR011990">
    <property type="entry name" value="TPR-like_helical_dom_sf"/>
</dbReference>
<name>A0AAF0EIS7_9BASI</name>
<protein>
    <submittedName>
        <fullName evidence="1">Uncharacterized protein</fullName>
    </submittedName>
</protein>
<dbReference type="SUPFAM" id="SSF48452">
    <property type="entry name" value="TPR-like"/>
    <property type="match status" value="1"/>
</dbReference>
<keyword evidence="2" id="KW-1185">Reference proteome</keyword>
<evidence type="ECO:0000313" key="2">
    <source>
        <dbReference type="Proteomes" id="UP001213623"/>
    </source>
</evidence>
<gene>
    <name evidence="1" type="ORF">MNAN1_000046</name>
</gene>
<dbReference type="AlphaFoldDB" id="A0AAF0EIS7"/>
<dbReference type="Gene3D" id="1.25.40.10">
    <property type="entry name" value="Tetratricopeptide repeat domain"/>
    <property type="match status" value="1"/>
</dbReference>
<reference evidence="1" key="1">
    <citation type="submission" date="2023-03" db="EMBL/GenBank/DDBJ databases">
        <title>Mating type loci evolution in Malassezia.</title>
        <authorList>
            <person name="Coelho M.A."/>
        </authorList>
    </citation>
    <scope>NUCLEOTIDE SEQUENCE</scope>
    <source>
        <strain evidence="1">CBS 9557</strain>
    </source>
</reference>
<accession>A0AAF0EIS7</accession>
<dbReference type="EMBL" id="CP119892">
    <property type="protein sequence ID" value="WFD25083.1"/>
    <property type="molecule type" value="Genomic_DNA"/>
</dbReference>
<dbReference type="Proteomes" id="UP001213623">
    <property type="component" value="Chromosome 1"/>
</dbReference>
<evidence type="ECO:0000313" key="1">
    <source>
        <dbReference type="EMBL" id="WFD25083.1"/>
    </source>
</evidence>
<sequence>MPRKKSARAPSEPDSFDACMDAGVDQEERGERFALGAKAQRHYLQALARYEQAATYAPTSVDARYNAARIYYTLGTQFLEPTEALEALVQACRLYTQALELAPVPPDGIPSGSRLDVLSNGGYALQSLAELVDDMGCAHILDACQALVAPVVNAEWQHLAMPAPLYMAAAHWFEQVAQGQRLVLESSVQPAAASVPNNVPAPLPLETEDEQSEFSSSLVAPASLVETWNDQIKCGVDMLAHAPDAAVLQSWVTALQNLIELAQSYVSALPEGFGESQSPPYAWARQITLLQQASLEVPLAQVQRAVEWGVWPAPQEWDALEEAILSQARAALQAPPPAQSLTSVRLGTDAEQMEALVEDLCTLAHHAHAFARLRIDSLLRGDTDSAARAWELGACAAQCLLAAVAPFEAPDSRAAPAPVAKNWSAWVPDTTPVPATFNTSTQISRMRASMYGELSAVALTRAHSALAQALEVAQSSQAKLLDHARIYARRALADDGLLWVHQVGVCPPSEDTLVYGRALTHALPEGGWESIVRDLTLLVGCARALWWRRAQGDPTAEAELTALAGAAWSLQHTSTTYRFAATQSALRTRLGSDMELGCITEEPFWVHVWWPCITAPRFAGLPRLA</sequence>
<organism evidence="1 2">
    <name type="scientific">Malassezia nana</name>
    <dbReference type="NCBI Taxonomy" id="180528"/>
    <lineage>
        <taxon>Eukaryota</taxon>
        <taxon>Fungi</taxon>
        <taxon>Dikarya</taxon>
        <taxon>Basidiomycota</taxon>
        <taxon>Ustilaginomycotina</taxon>
        <taxon>Malasseziomycetes</taxon>
        <taxon>Malasseziales</taxon>
        <taxon>Malasseziaceae</taxon>
        <taxon>Malassezia</taxon>
    </lineage>
</organism>
<proteinExistence type="predicted"/>